<evidence type="ECO:0000259" key="5">
    <source>
        <dbReference type="Pfam" id="PF01248"/>
    </source>
</evidence>
<accession>A0ABM1VNI1</accession>
<evidence type="ECO:0000256" key="4">
    <source>
        <dbReference type="ARBA" id="ARBA00035231"/>
    </source>
</evidence>
<evidence type="ECO:0000256" key="2">
    <source>
        <dbReference type="ARBA" id="ARBA00022980"/>
    </source>
</evidence>
<dbReference type="NCBIfam" id="NF002172">
    <property type="entry name" value="PRK01018.1"/>
    <property type="match status" value="1"/>
</dbReference>
<reference evidence="7" key="1">
    <citation type="submission" date="2025-08" db="UniProtKB">
        <authorList>
            <consortium name="RefSeq"/>
        </authorList>
    </citation>
    <scope>IDENTIFICATION</scope>
</reference>
<evidence type="ECO:0000256" key="3">
    <source>
        <dbReference type="ARBA" id="ARBA00023274"/>
    </source>
</evidence>
<dbReference type="InterPro" id="IPR039109">
    <property type="entry name" value="Ribosomal_eL30-like"/>
</dbReference>
<name>A0ABM1VNI1_ECHTE</name>
<dbReference type="InterPro" id="IPR029064">
    <property type="entry name" value="Ribosomal_eL30-like_sf"/>
</dbReference>
<evidence type="ECO:0000313" key="6">
    <source>
        <dbReference type="Proteomes" id="UP000694863"/>
    </source>
</evidence>
<organism evidence="6 7">
    <name type="scientific">Echinops telfairi</name>
    <name type="common">Lesser hedgehog tenrec</name>
    <dbReference type="NCBI Taxonomy" id="9371"/>
    <lineage>
        <taxon>Eukaryota</taxon>
        <taxon>Metazoa</taxon>
        <taxon>Chordata</taxon>
        <taxon>Craniata</taxon>
        <taxon>Vertebrata</taxon>
        <taxon>Euteleostomi</taxon>
        <taxon>Mammalia</taxon>
        <taxon>Eutheria</taxon>
        <taxon>Afrotheria</taxon>
        <taxon>Tenrecidae</taxon>
        <taxon>Tenrecinae</taxon>
        <taxon>Echinops</taxon>
    </lineage>
</organism>
<proteinExistence type="inferred from homology"/>
<dbReference type="InterPro" id="IPR022991">
    <property type="entry name" value="Ribosomal_eL30_CS"/>
</dbReference>
<dbReference type="RefSeq" id="XP_030744797.1">
    <property type="nucleotide sequence ID" value="XM_030888937.2"/>
</dbReference>
<dbReference type="Pfam" id="PF01248">
    <property type="entry name" value="Ribosomal_L7Ae"/>
    <property type="match status" value="1"/>
</dbReference>
<evidence type="ECO:0000256" key="1">
    <source>
        <dbReference type="ARBA" id="ARBA00007326"/>
    </source>
</evidence>
<keyword evidence="2" id="KW-0689">Ribosomal protein</keyword>
<dbReference type="Gene3D" id="3.30.1330.30">
    <property type="match status" value="1"/>
</dbReference>
<dbReference type="PANTHER" id="PTHR11449">
    <property type="entry name" value="RIBOSOMAL PROTEIN L30"/>
    <property type="match status" value="1"/>
</dbReference>
<dbReference type="SUPFAM" id="SSF55315">
    <property type="entry name" value="L30e-like"/>
    <property type="match status" value="1"/>
</dbReference>
<dbReference type="GeneID" id="115873744"/>
<comment type="similarity">
    <text evidence="1">Belongs to the eukaryotic ribosomal protein eL30 family.</text>
</comment>
<dbReference type="InterPro" id="IPR004038">
    <property type="entry name" value="Ribosomal_eL8/eL30/eS12/Gad45"/>
</dbReference>
<dbReference type="Proteomes" id="UP000694863">
    <property type="component" value="Unplaced"/>
</dbReference>
<keyword evidence="6" id="KW-1185">Reference proteome</keyword>
<protein>
    <recommendedName>
        <fullName evidence="4">Large ribosomal subunit protein eL30</fullName>
    </recommendedName>
</protein>
<feature type="domain" description="Ribosomal protein eL8/eL30/eS12/Gadd45" evidence="5">
    <location>
        <begin position="49"/>
        <end position="138"/>
    </location>
</feature>
<dbReference type="PROSITE" id="PS00993">
    <property type="entry name" value="RIBOSOMAL_L30E_2"/>
    <property type="match status" value="1"/>
</dbReference>
<evidence type="ECO:0000313" key="7">
    <source>
        <dbReference type="RefSeq" id="XP_030744797.1"/>
    </source>
</evidence>
<keyword evidence="3" id="KW-0687">Ribonucleoprotein</keyword>
<sequence length="148" mass="16487">MSNLSAAFGTCWILSLREKEGTKSGARQQVADRKVVAAKETKKLLEPINLRLQLVMKIGKYVLGFKQTLKMSRQDKAKLVILANRCLAWRQSEIEDYARLAKTGVHHSSGHMELGTACGKSYRVCTLAIIDPGDSDIIRSRPEQTGEK</sequence>
<gene>
    <name evidence="7" type="primary">LOC115873744</name>
</gene>